<proteinExistence type="predicted"/>
<dbReference type="EMBL" id="CH473970">
    <property type="protein sequence ID" value="EDM08846.1"/>
    <property type="molecule type" value="Genomic_DNA"/>
</dbReference>
<evidence type="ECO:0000256" key="1">
    <source>
        <dbReference type="SAM" id="MobiDB-lite"/>
    </source>
</evidence>
<reference evidence="2 3" key="1">
    <citation type="submission" date="2005-09" db="EMBL/GenBank/DDBJ databases">
        <authorList>
            <person name="Mural R.J."/>
            <person name="Li P.W."/>
            <person name="Adams M.D."/>
            <person name="Amanatides P.G."/>
            <person name="Baden-Tillson H."/>
            <person name="Barnstead M."/>
            <person name="Chin S.H."/>
            <person name="Dew I."/>
            <person name="Evans C.A."/>
            <person name="Ferriera S."/>
            <person name="Flanigan M."/>
            <person name="Fosler C."/>
            <person name="Glodek A."/>
            <person name="Gu Z."/>
            <person name="Holt R.A."/>
            <person name="Jennings D."/>
            <person name="Kraft C.L."/>
            <person name="Lu F."/>
            <person name="Nguyen T."/>
            <person name="Nusskern D.R."/>
            <person name="Pfannkoch C.M."/>
            <person name="Sitter C."/>
            <person name="Sutton G.G."/>
            <person name="Venter J.C."/>
            <person name="Wang Z."/>
            <person name="Woodage T."/>
            <person name="Zheng X.H."/>
            <person name="Zhong F."/>
        </authorList>
    </citation>
    <scope>NUCLEOTIDE SEQUENCE [LARGE SCALE GENOMIC DNA]</scope>
    <source>
        <strain>BN</strain>
        <strain evidence="3">Sprague-Dawley</strain>
    </source>
</reference>
<dbReference type="Proteomes" id="UP000234681">
    <property type="component" value="Chromosome 16"/>
</dbReference>
<organism evidence="2 3">
    <name type="scientific">Rattus norvegicus</name>
    <name type="common">Rat</name>
    <dbReference type="NCBI Taxonomy" id="10116"/>
    <lineage>
        <taxon>Eukaryota</taxon>
        <taxon>Metazoa</taxon>
        <taxon>Chordata</taxon>
        <taxon>Craniata</taxon>
        <taxon>Vertebrata</taxon>
        <taxon>Euteleostomi</taxon>
        <taxon>Mammalia</taxon>
        <taxon>Eutheria</taxon>
        <taxon>Euarchontoglires</taxon>
        <taxon>Glires</taxon>
        <taxon>Rodentia</taxon>
        <taxon>Myomorpha</taxon>
        <taxon>Muroidea</taxon>
        <taxon>Muridae</taxon>
        <taxon>Murinae</taxon>
        <taxon>Rattus</taxon>
    </lineage>
</organism>
<evidence type="ECO:0000313" key="2">
    <source>
        <dbReference type="EMBL" id="EDM08846.1"/>
    </source>
</evidence>
<name>A6IWM6_RAT</name>
<protein>
    <submittedName>
        <fullName evidence="2">RCG43010, isoform CRA_a</fullName>
    </submittedName>
</protein>
<dbReference type="AlphaFoldDB" id="A6IWM6"/>
<evidence type="ECO:0000313" key="3">
    <source>
        <dbReference type="Proteomes" id="UP000234681"/>
    </source>
</evidence>
<feature type="region of interest" description="Disordered" evidence="1">
    <location>
        <begin position="18"/>
        <end position="40"/>
    </location>
</feature>
<gene>
    <name evidence="2" type="ORF">rCG_43010</name>
</gene>
<accession>A6IWM6</accession>
<sequence>MREIPVLSKHEFLNRQSLCVNSTGARPTPPRQTARGFREP</sequence>